<dbReference type="InterPro" id="IPR024072">
    <property type="entry name" value="DHFR-like_dom_sf"/>
</dbReference>
<feature type="domain" description="Bacterial bifunctional deaminase-reductase C-terminal" evidence="1">
    <location>
        <begin position="8"/>
        <end position="161"/>
    </location>
</feature>
<dbReference type="GO" id="GO:0008703">
    <property type="term" value="F:5-amino-6-(5-phosphoribosylamino)uracil reductase activity"/>
    <property type="evidence" value="ECO:0007669"/>
    <property type="project" value="InterPro"/>
</dbReference>
<proteinExistence type="predicted"/>
<dbReference type="SUPFAM" id="SSF53597">
    <property type="entry name" value="Dihydrofolate reductase-like"/>
    <property type="match status" value="1"/>
</dbReference>
<sequence>MRARAHAFLAASLDGFIARPDGGLDWLLQRHAQAPAGEDFGYAEFFARMDALVMGRGSYEAVQGFDPWPYGDKPVWVCSRTPLQLLPGKPLQQSTEPLAALLQNLGGQGVRQVYLDGGQLVHSALREGLLDSLTLTVIPVLLGQGRSLWGALPADVGLQLEAATPYSDCGFVQLRYRVNAALNDPVAGGH</sequence>
<evidence type="ECO:0000259" key="1">
    <source>
        <dbReference type="Pfam" id="PF01872"/>
    </source>
</evidence>
<dbReference type="PANTHER" id="PTHR38011:SF11">
    <property type="entry name" value="2,5-DIAMINO-6-RIBOSYLAMINO-4(3H)-PYRIMIDINONE 5'-PHOSPHATE REDUCTASE"/>
    <property type="match status" value="1"/>
</dbReference>
<dbReference type="Proteomes" id="UP000613266">
    <property type="component" value="Unassembled WGS sequence"/>
</dbReference>
<evidence type="ECO:0000313" key="3">
    <source>
        <dbReference type="Proteomes" id="UP000613266"/>
    </source>
</evidence>
<name>A0A931NIJ4_9BURK</name>
<reference evidence="2" key="1">
    <citation type="submission" date="2020-12" db="EMBL/GenBank/DDBJ databases">
        <title>The genome sequence of Inhella sp. 1Y17.</title>
        <authorList>
            <person name="Liu Y."/>
        </authorList>
    </citation>
    <scope>NUCLEOTIDE SEQUENCE</scope>
    <source>
        <strain evidence="2">1Y17</strain>
    </source>
</reference>
<dbReference type="Pfam" id="PF01872">
    <property type="entry name" value="RibD_C"/>
    <property type="match status" value="1"/>
</dbReference>
<dbReference type="AlphaFoldDB" id="A0A931NIJ4"/>
<dbReference type="InterPro" id="IPR002734">
    <property type="entry name" value="RibDG_C"/>
</dbReference>
<evidence type="ECO:0000313" key="2">
    <source>
        <dbReference type="EMBL" id="MBH9578104.1"/>
    </source>
</evidence>
<dbReference type="Gene3D" id="3.40.430.10">
    <property type="entry name" value="Dihydrofolate Reductase, subunit A"/>
    <property type="match status" value="1"/>
</dbReference>
<dbReference type="InterPro" id="IPR050765">
    <property type="entry name" value="Riboflavin_Biosynth_HTPR"/>
</dbReference>
<protein>
    <submittedName>
        <fullName evidence="2">Dihydrofolate reductase</fullName>
    </submittedName>
</protein>
<dbReference type="EMBL" id="JAEDAK010000009">
    <property type="protein sequence ID" value="MBH9578104.1"/>
    <property type="molecule type" value="Genomic_DNA"/>
</dbReference>
<gene>
    <name evidence="2" type="ORF">I7X39_14450</name>
</gene>
<comment type="caution">
    <text evidence="2">The sequence shown here is derived from an EMBL/GenBank/DDBJ whole genome shotgun (WGS) entry which is preliminary data.</text>
</comment>
<dbReference type="RefSeq" id="WP_198111870.1">
    <property type="nucleotide sequence ID" value="NZ_JAEDAK010000009.1"/>
</dbReference>
<dbReference type="GO" id="GO:0009231">
    <property type="term" value="P:riboflavin biosynthetic process"/>
    <property type="evidence" value="ECO:0007669"/>
    <property type="project" value="InterPro"/>
</dbReference>
<accession>A0A931NIJ4</accession>
<dbReference type="PANTHER" id="PTHR38011">
    <property type="entry name" value="DIHYDROFOLATE REDUCTASE FAMILY PROTEIN (AFU_ORTHOLOGUE AFUA_8G06820)"/>
    <property type="match status" value="1"/>
</dbReference>
<keyword evidence="3" id="KW-1185">Reference proteome</keyword>
<organism evidence="2 3">
    <name type="scientific">Inhella proteolytica</name>
    <dbReference type="NCBI Taxonomy" id="2795029"/>
    <lineage>
        <taxon>Bacteria</taxon>
        <taxon>Pseudomonadati</taxon>
        <taxon>Pseudomonadota</taxon>
        <taxon>Betaproteobacteria</taxon>
        <taxon>Burkholderiales</taxon>
        <taxon>Sphaerotilaceae</taxon>
        <taxon>Inhella</taxon>
    </lineage>
</organism>